<dbReference type="GO" id="GO:0008168">
    <property type="term" value="F:methyltransferase activity"/>
    <property type="evidence" value="ECO:0007669"/>
    <property type="project" value="UniProtKB-KW"/>
</dbReference>
<protein>
    <recommendedName>
        <fullName evidence="11">Aminomethyltransferase</fullName>
        <ecNumber evidence="11">2.1.2.10</ecNumber>
    </recommendedName>
    <alternativeName>
        <fullName evidence="11">Glycine cleavage system T protein</fullName>
    </alternativeName>
</protein>
<dbReference type="PANTHER" id="PTHR43757">
    <property type="entry name" value="AMINOMETHYLTRANSFERASE"/>
    <property type="match status" value="1"/>
</dbReference>
<dbReference type="EC" id="2.1.2.10" evidence="11"/>
<dbReference type="OrthoDB" id="10263536at2759"/>
<dbReference type="GO" id="GO:0032259">
    <property type="term" value="P:methylation"/>
    <property type="evidence" value="ECO:0007669"/>
    <property type="project" value="UniProtKB-KW"/>
</dbReference>
<dbReference type="InterPro" id="IPR028896">
    <property type="entry name" value="GcvT/YgfZ/DmdA"/>
</dbReference>
<dbReference type="Gene3D" id="3.30.70.1400">
    <property type="entry name" value="Aminomethyltransferase beta-barrel domains"/>
    <property type="match status" value="1"/>
</dbReference>
<evidence type="ECO:0000256" key="5">
    <source>
        <dbReference type="ARBA" id="ARBA00022576"/>
    </source>
</evidence>
<evidence type="ECO:0000256" key="3">
    <source>
        <dbReference type="ARBA" id="ARBA00008609"/>
    </source>
</evidence>
<evidence type="ECO:0000313" key="15">
    <source>
        <dbReference type="EnsemblMetazoa" id="KAF7490801.1"/>
    </source>
</evidence>
<keyword evidence="16" id="KW-1185">Reference proteome</keyword>
<comment type="subunit">
    <text evidence="4 11">The glycine cleavage system is composed of four proteins: P, T, L and H.</text>
</comment>
<keyword evidence="7 11" id="KW-0809">Transit peptide</keyword>
<keyword evidence="14" id="KW-0489">Methyltransferase</keyword>
<dbReference type="GO" id="GO:0004047">
    <property type="term" value="F:aminomethyltransferase activity"/>
    <property type="evidence" value="ECO:0007669"/>
    <property type="project" value="UniProtKB-EC"/>
</dbReference>
<dbReference type="Pfam" id="PF01571">
    <property type="entry name" value="GCV_T"/>
    <property type="match status" value="1"/>
</dbReference>
<feature type="binding site" evidence="10">
    <location>
        <position position="242"/>
    </location>
    <ligand>
        <name>substrate</name>
    </ligand>
</feature>
<accession>A0A834VBN5</accession>
<comment type="function">
    <text evidence="1 11">The glycine cleavage system catalyzes the degradation of glycine.</text>
</comment>
<dbReference type="GO" id="GO:0005960">
    <property type="term" value="C:glycine cleavage complex"/>
    <property type="evidence" value="ECO:0007669"/>
    <property type="project" value="InterPro"/>
</dbReference>
<evidence type="ECO:0000256" key="8">
    <source>
        <dbReference type="ARBA" id="ARBA00023128"/>
    </source>
</evidence>
<evidence type="ECO:0000256" key="9">
    <source>
        <dbReference type="ARBA" id="ARBA00047665"/>
    </source>
</evidence>
<evidence type="ECO:0000259" key="13">
    <source>
        <dbReference type="Pfam" id="PF08669"/>
    </source>
</evidence>
<dbReference type="FunFam" id="4.10.1250.10:FF:000002">
    <property type="entry name" value="Aminomethyltransferase"/>
    <property type="match status" value="1"/>
</dbReference>
<evidence type="ECO:0000256" key="2">
    <source>
        <dbReference type="ARBA" id="ARBA00004173"/>
    </source>
</evidence>
<comment type="similarity">
    <text evidence="3 11">Belongs to the GcvT family.</text>
</comment>
<reference evidence="15" key="3">
    <citation type="submission" date="2022-06" db="UniProtKB">
        <authorList>
            <consortium name="EnsemblMetazoa"/>
        </authorList>
    </citation>
    <scope>IDENTIFICATION</scope>
</reference>
<dbReference type="Gene3D" id="3.30.1360.120">
    <property type="entry name" value="Probable tRNA modification gtpase trme, domain 1"/>
    <property type="match status" value="1"/>
</dbReference>
<name>A0A834VBN5_SARSC</name>
<evidence type="ECO:0000256" key="7">
    <source>
        <dbReference type="ARBA" id="ARBA00022946"/>
    </source>
</evidence>
<dbReference type="Gene3D" id="4.10.1250.10">
    <property type="entry name" value="Aminomethyltransferase fragment"/>
    <property type="match status" value="1"/>
</dbReference>
<dbReference type="GO" id="GO:0005739">
    <property type="term" value="C:mitochondrion"/>
    <property type="evidence" value="ECO:0007669"/>
    <property type="project" value="UniProtKB-SubCell"/>
</dbReference>
<dbReference type="GO" id="GO:0008483">
    <property type="term" value="F:transaminase activity"/>
    <property type="evidence" value="ECO:0007669"/>
    <property type="project" value="UniProtKB-KW"/>
</dbReference>
<dbReference type="SUPFAM" id="SSF101790">
    <property type="entry name" value="Aminomethyltransferase beta-barrel domain"/>
    <property type="match status" value="1"/>
</dbReference>
<dbReference type="PIRSF" id="PIRSF006487">
    <property type="entry name" value="GcvT"/>
    <property type="match status" value="1"/>
</dbReference>
<dbReference type="InterPro" id="IPR013977">
    <property type="entry name" value="GcvT_C"/>
</dbReference>
<dbReference type="EnsemblMetazoa" id="SSS_3784s_mrna">
    <property type="protein sequence ID" value="KAF7490801.1"/>
    <property type="gene ID" value="SSS_3784"/>
</dbReference>
<proteinExistence type="inferred from homology"/>
<keyword evidence="5 11" id="KW-0032">Aminotransferase</keyword>
<keyword evidence="8 11" id="KW-0496">Mitochondrion</keyword>
<evidence type="ECO:0000256" key="4">
    <source>
        <dbReference type="ARBA" id="ARBA00011690"/>
    </source>
</evidence>
<evidence type="ECO:0000256" key="1">
    <source>
        <dbReference type="ARBA" id="ARBA00003631"/>
    </source>
</evidence>
<feature type="domain" description="Aminomethyltransferase C-terminal" evidence="13">
    <location>
        <begin position="335"/>
        <end position="412"/>
    </location>
</feature>
<reference evidence="16" key="1">
    <citation type="journal article" date="2020" name="PLoS Negl. Trop. Dis.">
        <title>High-quality nuclear genome for Sarcoptes scabiei-A critical resource for a neglected parasite.</title>
        <authorList>
            <person name="Korhonen P.K."/>
            <person name="Gasser R.B."/>
            <person name="Ma G."/>
            <person name="Wang T."/>
            <person name="Stroehlein A.J."/>
            <person name="Young N.D."/>
            <person name="Ang C.S."/>
            <person name="Fernando D.D."/>
            <person name="Lu H.C."/>
            <person name="Taylor S."/>
            <person name="Reynolds S.L."/>
            <person name="Mofiz E."/>
            <person name="Najaraj S.H."/>
            <person name="Gowda H."/>
            <person name="Madugundu A."/>
            <person name="Renuse S."/>
            <person name="Holt D."/>
            <person name="Pandey A."/>
            <person name="Papenfuss A.T."/>
            <person name="Fischer K."/>
        </authorList>
    </citation>
    <scope>NUCLEOTIDE SEQUENCE [LARGE SCALE GENOMIC DNA]</scope>
</reference>
<evidence type="ECO:0000256" key="6">
    <source>
        <dbReference type="ARBA" id="ARBA00022679"/>
    </source>
</evidence>
<dbReference type="AlphaFoldDB" id="A0A834VBN5"/>
<dbReference type="PANTHER" id="PTHR43757:SF16">
    <property type="entry name" value="AMINOMETHYLTRANSFERASE, MITOCHONDRIAL"/>
    <property type="match status" value="1"/>
</dbReference>
<dbReference type="InterPro" id="IPR006222">
    <property type="entry name" value="GCVT_N"/>
</dbReference>
<comment type="subcellular location">
    <subcellularLocation>
        <location evidence="2 11">Mitochondrion</location>
    </subcellularLocation>
</comment>
<dbReference type="FunFam" id="3.30.70.1400:FF:000001">
    <property type="entry name" value="Aminomethyltransferase"/>
    <property type="match status" value="1"/>
</dbReference>
<comment type="catalytic activity">
    <reaction evidence="9 11">
        <text>N(6)-[(R)-S(8)-aminomethyldihydrolipoyl]-L-lysyl-[protein] + (6S)-5,6,7,8-tetrahydrofolate = N(6)-[(R)-dihydrolipoyl]-L-lysyl-[protein] + (6R)-5,10-methylene-5,6,7,8-tetrahydrofolate + NH4(+)</text>
        <dbReference type="Rhea" id="RHEA:16945"/>
        <dbReference type="Rhea" id="RHEA-COMP:10475"/>
        <dbReference type="Rhea" id="RHEA-COMP:10492"/>
        <dbReference type="ChEBI" id="CHEBI:15636"/>
        <dbReference type="ChEBI" id="CHEBI:28938"/>
        <dbReference type="ChEBI" id="CHEBI:57453"/>
        <dbReference type="ChEBI" id="CHEBI:83100"/>
        <dbReference type="ChEBI" id="CHEBI:83143"/>
        <dbReference type="EC" id="2.1.2.10"/>
    </reaction>
</comment>
<feature type="domain" description="GCVT N-terminal" evidence="12">
    <location>
        <begin position="46"/>
        <end position="304"/>
    </location>
</feature>
<keyword evidence="6 11" id="KW-0808">Transferase</keyword>
<dbReference type="EMBL" id="WVUK01000062">
    <property type="protein sequence ID" value="KAF7490801.1"/>
    <property type="molecule type" value="Genomic_DNA"/>
</dbReference>
<dbReference type="InterPro" id="IPR006223">
    <property type="entry name" value="GcvT"/>
</dbReference>
<dbReference type="Gene3D" id="2.40.30.110">
    <property type="entry name" value="Aminomethyltransferase beta-barrel domains"/>
    <property type="match status" value="1"/>
</dbReference>
<evidence type="ECO:0000256" key="10">
    <source>
        <dbReference type="PIRSR" id="PIRSR006487-1"/>
    </source>
</evidence>
<dbReference type="Pfam" id="PF08669">
    <property type="entry name" value="GCV_T_C"/>
    <property type="match status" value="1"/>
</dbReference>
<evidence type="ECO:0000313" key="16">
    <source>
        <dbReference type="Proteomes" id="UP000070412"/>
    </source>
</evidence>
<dbReference type="NCBIfam" id="TIGR00528">
    <property type="entry name" value="gcvT"/>
    <property type="match status" value="1"/>
</dbReference>
<dbReference type="NCBIfam" id="NF001567">
    <property type="entry name" value="PRK00389.1"/>
    <property type="match status" value="1"/>
</dbReference>
<organism evidence="14">
    <name type="scientific">Sarcoptes scabiei</name>
    <name type="common">Itch mite</name>
    <name type="synonym">Acarus scabiei</name>
    <dbReference type="NCBI Taxonomy" id="52283"/>
    <lineage>
        <taxon>Eukaryota</taxon>
        <taxon>Metazoa</taxon>
        <taxon>Ecdysozoa</taxon>
        <taxon>Arthropoda</taxon>
        <taxon>Chelicerata</taxon>
        <taxon>Arachnida</taxon>
        <taxon>Acari</taxon>
        <taxon>Acariformes</taxon>
        <taxon>Sarcoptiformes</taxon>
        <taxon>Astigmata</taxon>
        <taxon>Psoroptidia</taxon>
        <taxon>Sarcoptoidea</taxon>
        <taxon>Sarcoptidae</taxon>
        <taxon>Sarcoptinae</taxon>
        <taxon>Sarcoptes</taxon>
    </lineage>
</organism>
<gene>
    <name evidence="14" type="ORF">SSS_3784</name>
</gene>
<dbReference type="Proteomes" id="UP000070412">
    <property type="component" value="Unassembled WGS sequence"/>
</dbReference>
<dbReference type="GO" id="GO:0006546">
    <property type="term" value="P:glycine catabolic process"/>
    <property type="evidence" value="ECO:0007669"/>
    <property type="project" value="InterPro"/>
</dbReference>
<sequence>MITFQRFFCIQKHRFDHQRFRCWILCPNSHRQSSNNAKSSLKKTALYQFHLDHGAKMVPFAGYSMPVLYSDLSIKDSHLHTRSSASLFDVSHMLQMEIEGEDRIRFFESLVVADVKNLPENGATLTLYTNESGGIIDDLIVSKKSNSLYVVSNASRSDADLEHLNREKSLFLQKNSNAKLEFNILRDSSLLAFQGPKTAQILQTMLKENLMELKFMNAIETSLDGIPVRLTRCGYTGEDGFEIKVHNDQAALLAQKLLENESVKLAGLGARDSLRLEAGLCLYGNDIDMKTTPIQAVLAWTIAKRRRSEANFLGADIILKELKEKPKIKRIGLIGIESGPPARSGSKIYSEPKVDSNSLIGQITSGVPSPSLERNIAMAYVPSEFSKIETPLFCEIRGKLFEYQVTKMPFVKANYFM</sequence>
<reference evidence="14" key="2">
    <citation type="submission" date="2020-01" db="EMBL/GenBank/DDBJ databases">
        <authorList>
            <person name="Korhonen P.K.K."/>
            <person name="Guangxu M.G."/>
            <person name="Wang T.W."/>
            <person name="Stroehlein A.J.S."/>
            <person name="Young N.D."/>
            <person name="Ang C.-S.A."/>
            <person name="Fernando D.W.F."/>
            <person name="Lu H.L."/>
            <person name="Taylor S.T."/>
            <person name="Ehtesham M.E.M."/>
            <person name="Najaraj S.H.N."/>
            <person name="Harsha G.H.G."/>
            <person name="Madugundu A.M."/>
            <person name="Renuse S.R."/>
            <person name="Holt D.H."/>
            <person name="Pandey A.P."/>
            <person name="Papenfuss A.P."/>
            <person name="Gasser R.B.G."/>
            <person name="Fischer K.F."/>
        </authorList>
    </citation>
    <scope>NUCLEOTIDE SEQUENCE</scope>
    <source>
        <strain evidence="14">SSS_KF_BRIS2020</strain>
    </source>
</reference>
<dbReference type="SUPFAM" id="SSF103025">
    <property type="entry name" value="Folate-binding domain"/>
    <property type="match status" value="1"/>
</dbReference>
<evidence type="ECO:0000259" key="12">
    <source>
        <dbReference type="Pfam" id="PF01571"/>
    </source>
</evidence>
<dbReference type="InterPro" id="IPR027266">
    <property type="entry name" value="TrmE/GcvT-like"/>
</dbReference>
<evidence type="ECO:0000256" key="11">
    <source>
        <dbReference type="RuleBase" id="RU003981"/>
    </source>
</evidence>
<dbReference type="InterPro" id="IPR029043">
    <property type="entry name" value="GcvT/YgfZ_C"/>
</dbReference>
<evidence type="ECO:0000313" key="14">
    <source>
        <dbReference type="EMBL" id="KAF7490801.1"/>
    </source>
</evidence>